<protein>
    <submittedName>
        <fullName evidence="2">Oxidoreductase C-terminal domain-containing protein</fullName>
    </submittedName>
</protein>
<dbReference type="Pfam" id="PF14759">
    <property type="entry name" value="Reductase_C"/>
    <property type="match status" value="1"/>
</dbReference>
<dbReference type="Proteomes" id="UP001597024">
    <property type="component" value="Unassembled WGS sequence"/>
</dbReference>
<organism evidence="2 3">
    <name type="scientific">Streptosporangium algeriense</name>
    <dbReference type="NCBI Taxonomy" id="1682748"/>
    <lineage>
        <taxon>Bacteria</taxon>
        <taxon>Bacillati</taxon>
        <taxon>Actinomycetota</taxon>
        <taxon>Actinomycetes</taxon>
        <taxon>Streptosporangiales</taxon>
        <taxon>Streptosporangiaceae</taxon>
        <taxon>Streptosporangium</taxon>
    </lineage>
</organism>
<evidence type="ECO:0000313" key="2">
    <source>
        <dbReference type="EMBL" id="MFD0888253.1"/>
    </source>
</evidence>
<feature type="non-terminal residue" evidence="2">
    <location>
        <position position="1"/>
    </location>
</feature>
<dbReference type="SUPFAM" id="SSF55424">
    <property type="entry name" value="FAD/NAD-linked reductases, dimerisation (C-terminal) domain"/>
    <property type="match status" value="1"/>
</dbReference>
<sequence>PGVVAAGDVVLLPTPAGPVRTPLWTNALDQGKAAAMTLLVPESGPAYQARPYFWTEQFGLSIKVCGTIPGETSPVVVTGDRAGRALVLQWSSGGVPVAAATVNHRMPVARLRRLATAEPTLSPQ</sequence>
<dbReference type="InterPro" id="IPR036188">
    <property type="entry name" value="FAD/NAD-bd_sf"/>
</dbReference>
<dbReference type="InterPro" id="IPR016156">
    <property type="entry name" value="FAD/NAD-linked_Rdtase_dimer_sf"/>
</dbReference>
<dbReference type="Gene3D" id="3.30.390.30">
    <property type="match status" value="1"/>
</dbReference>
<feature type="domain" description="Reductase C-terminal" evidence="1">
    <location>
        <begin position="52"/>
        <end position="122"/>
    </location>
</feature>
<dbReference type="EMBL" id="JBHTHX010001249">
    <property type="protein sequence ID" value="MFD0888253.1"/>
    <property type="molecule type" value="Genomic_DNA"/>
</dbReference>
<dbReference type="Gene3D" id="3.50.50.60">
    <property type="entry name" value="FAD/NAD(P)-binding domain"/>
    <property type="match status" value="1"/>
</dbReference>
<reference evidence="3" key="1">
    <citation type="journal article" date="2019" name="Int. J. Syst. Evol. Microbiol.">
        <title>The Global Catalogue of Microorganisms (GCM) 10K type strain sequencing project: providing services to taxonomists for standard genome sequencing and annotation.</title>
        <authorList>
            <consortium name="The Broad Institute Genomics Platform"/>
            <consortium name="The Broad Institute Genome Sequencing Center for Infectious Disease"/>
            <person name="Wu L."/>
            <person name="Ma J."/>
        </authorList>
    </citation>
    <scope>NUCLEOTIDE SEQUENCE [LARGE SCALE GENOMIC DNA]</scope>
    <source>
        <strain evidence="3">CCUG 62974</strain>
    </source>
</reference>
<proteinExistence type="predicted"/>
<accession>A0ABW3DWQ3</accession>
<gene>
    <name evidence="2" type="ORF">ACFQ08_27250</name>
</gene>
<comment type="caution">
    <text evidence="2">The sequence shown here is derived from an EMBL/GenBank/DDBJ whole genome shotgun (WGS) entry which is preliminary data.</text>
</comment>
<evidence type="ECO:0000313" key="3">
    <source>
        <dbReference type="Proteomes" id="UP001597024"/>
    </source>
</evidence>
<name>A0ABW3DWQ3_9ACTN</name>
<dbReference type="InterPro" id="IPR028202">
    <property type="entry name" value="Reductase_C"/>
</dbReference>
<keyword evidence="3" id="KW-1185">Reference proteome</keyword>
<evidence type="ECO:0000259" key="1">
    <source>
        <dbReference type="Pfam" id="PF14759"/>
    </source>
</evidence>